<evidence type="ECO:0000259" key="8">
    <source>
        <dbReference type="PROSITE" id="PS50111"/>
    </source>
</evidence>
<dbReference type="Pfam" id="PF00672">
    <property type="entry name" value="HAMP"/>
    <property type="match status" value="1"/>
</dbReference>
<keyword evidence="3 7" id="KW-0472">Membrane</keyword>
<feature type="transmembrane region" description="Helical" evidence="7">
    <location>
        <begin position="262"/>
        <end position="282"/>
    </location>
</feature>
<reference evidence="10" key="1">
    <citation type="submission" date="2020-02" db="EMBL/GenBank/DDBJ databases">
        <authorList>
            <person name="Shen X.-R."/>
            <person name="Zhang Y.-X."/>
        </authorList>
    </citation>
    <scope>NUCLEOTIDE SEQUENCE</scope>
    <source>
        <strain evidence="10">SYP-B3998</strain>
    </source>
</reference>
<dbReference type="SMART" id="SM00283">
    <property type="entry name" value="MA"/>
    <property type="match status" value="1"/>
</dbReference>
<comment type="caution">
    <text evidence="10">The sequence shown here is derived from an EMBL/GenBank/DDBJ whole genome shotgun (WGS) entry which is preliminary data.</text>
</comment>
<dbReference type="PROSITE" id="PS50111">
    <property type="entry name" value="CHEMOTAXIS_TRANSDUC_2"/>
    <property type="match status" value="1"/>
</dbReference>
<evidence type="ECO:0000256" key="4">
    <source>
        <dbReference type="ARBA" id="ARBA00023224"/>
    </source>
</evidence>
<protein>
    <submittedName>
        <fullName evidence="10">HAMP domain-containing protein</fullName>
    </submittedName>
</protein>
<comment type="subcellular location">
    <subcellularLocation>
        <location evidence="1">Cell membrane</location>
    </subcellularLocation>
</comment>
<dbReference type="Pfam" id="PF00015">
    <property type="entry name" value="MCPsignal"/>
    <property type="match status" value="1"/>
</dbReference>
<keyword evidence="7" id="KW-0812">Transmembrane</keyword>
<organism evidence="10">
    <name type="scientific">Paenibacillus sp. SYP-B3998</name>
    <dbReference type="NCBI Taxonomy" id="2678564"/>
    <lineage>
        <taxon>Bacteria</taxon>
        <taxon>Bacillati</taxon>
        <taxon>Bacillota</taxon>
        <taxon>Bacilli</taxon>
        <taxon>Bacillales</taxon>
        <taxon>Paenibacillaceae</taxon>
        <taxon>Paenibacillus</taxon>
    </lineage>
</organism>
<dbReference type="PROSITE" id="PS50885">
    <property type="entry name" value="HAMP"/>
    <property type="match status" value="1"/>
</dbReference>
<keyword evidence="7" id="KW-1133">Transmembrane helix</keyword>
<sequence length="642" mass="69600">MSLQNKVLLPVLFIVLAVASVLGEVGYFNQQNLLLNLMKQEVNTNVSEIQQTVNRNDQTLTIMRDSLKSDYLKIAKSIAVQLSSNPNALKTASLAKLAQDIGVDEIHVTDPKGVLKYSSIPEVIGFDFNTSEQSKAFLQLGDEGLAQDPQERGSDKKVFMYIGVKRLDGPGIIQIGFEPKKYAETLQQMDVAKIVAGRKLGVSGYYSIAQGDKIVASSNLEVAMQNSTKKAFTVTAEADGYQIIGHAVVDDFLSPLIKFRNLLIIVAAITLALSTLIIWFVVKSQVIRPLRTLTQSMHHVSLGNLEVPTLAVYRKDMIGDVIREFIALTQALRTMVSTLKDTGDHLSSSAQNLNAFMKDTQSSSLLITSSVTEMSDGAKNQMVGAKESAIAMEEMSLGIQRISGSISNVAEDSGTMELDAQQGNSLIGKAVNRMHTITEKVVASSDVIKSLEARSAEATKIIGVISSIAKQTNLLSLNASIEAARAGEAGKGFAVVALEVKKLAEQSKQSAEQISVILQLLNEDTQHAVRSIEEGTDEVKTGMQVMNEAGEVFKQILTSVQRVADQIQEVTAASEEMSAGTEEVTASVEDMAQIAKESHVKSEHVVQIYDTQNAKINNAVAMVDELSTFSKQLQAMLIKFKL</sequence>
<accession>A0A6G4A036</accession>
<evidence type="ECO:0000313" key="10">
    <source>
        <dbReference type="EMBL" id="NEW07710.1"/>
    </source>
</evidence>
<evidence type="ECO:0000256" key="3">
    <source>
        <dbReference type="ARBA" id="ARBA00023136"/>
    </source>
</evidence>
<gene>
    <name evidence="10" type="ORF">GK047_17045</name>
</gene>
<dbReference type="RefSeq" id="WP_163949184.1">
    <property type="nucleotide sequence ID" value="NZ_JAAIKC010000006.1"/>
</dbReference>
<dbReference type="EMBL" id="JAAIKC010000006">
    <property type="protein sequence ID" value="NEW07710.1"/>
    <property type="molecule type" value="Genomic_DNA"/>
</dbReference>
<dbReference type="GO" id="GO:0005886">
    <property type="term" value="C:plasma membrane"/>
    <property type="evidence" value="ECO:0007669"/>
    <property type="project" value="UniProtKB-SubCell"/>
</dbReference>
<dbReference type="InterPro" id="IPR004089">
    <property type="entry name" value="MCPsignal_dom"/>
</dbReference>
<dbReference type="SUPFAM" id="SSF58104">
    <property type="entry name" value="Methyl-accepting chemotaxis protein (MCP) signaling domain"/>
    <property type="match status" value="1"/>
</dbReference>
<evidence type="ECO:0000256" key="2">
    <source>
        <dbReference type="ARBA" id="ARBA00022475"/>
    </source>
</evidence>
<evidence type="ECO:0000259" key="9">
    <source>
        <dbReference type="PROSITE" id="PS50885"/>
    </source>
</evidence>
<dbReference type="PANTHER" id="PTHR32089">
    <property type="entry name" value="METHYL-ACCEPTING CHEMOTAXIS PROTEIN MCPB"/>
    <property type="match status" value="1"/>
</dbReference>
<dbReference type="CDD" id="cd11386">
    <property type="entry name" value="MCP_signal"/>
    <property type="match status" value="1"/>
</dbReference>
<keyword evidence="4 6" id="KW-0807">Transducer</keyword>
<dbReference type="GO" id="GO:0007165">
    <property type="term" value="P:signal transduction"/>
    <property type="evidence" value="ECO:0007669"/>
    <property type="project" value="UniProtKB-KW"/>
</dbReference>
<dbReference type="Gene3D" id="6.10.340.10">
    <property type="match status" value="1"/>
</dbReference>
<comment type="similarity">
    <text evidence="5">Belongs to the methyl-accepting chemotaxis (MCP) protein family.</text>
</comment>
<dbReference type="CDD" id="cd06225">
    <property type="entry name" value="HAMP"/>
    <property type="match status" value="1"/>
</dbReference>
<feature type="domain" description="HAMP" evidence="9">
    <location>
        <begin position="284"/>
        <end position="337"/>
    </location>
</feature>
<evidence type="ECO:0000256" key="5">
    <source>
        <dbReference type="ARBA" id="ARBA00029447"/>
    </source>
</evidence>
<dbReference type="InterPro" id="IPR003660">
    <property type="entry name" value="HAMP_dom"/>
</dbReference>
<dbReference type="AlphaFoldDB" id="A0A6G4A036"/>
<evidence type="ECO:0000256" key="6">
    <source>
        <dbReference type="PROSITE-ProRule" id="PRU00284"/>
    </source>
</evidence>
<proteinExistence type="inferred from homology"/>
<feature type="domain" description="Methyl-accepting transducer" evidence="8">
    <location>
        <begin position="356"/>
        <end position="592"/>
    </location>
</feature>
<name>A0A6G4A036_9BACL</name>
<dbReference type="Gene3D" id="1.10.287.950">
    <property type="entry name" value="Methyl-accepting chemotaxis protein"/>
    <property type="match status" value="1"/>
</dbReference>
<evidence type="ECO:0000256" key="7">
    <source>
        <dbReference type="SAM" id="Phobius"/>
    </source>
</evidence>
<keyword evidence="2" id="KW-1003">Cell membrane</keyword>
<evidence type="ECO:0000256" key="1">
    <source>
        <dbReference type="ARBA" id="ARBA00004236"/>
    </source>
</evidence>
<dbReference type="PANTHER" id="PTHR32089:SF112">
    <property type="entry name" value="LYSOZYME-LIKE PROTEIN-RELATED"/>
    <property type="match status" value="1"/>
</dbReference>